<dbReference type="GO" id="GO:0046872">
    <property type="term" value="F:metal ion binding"/>
    <property type="evidence" value="ECO:0007669"/>
    <property type="project" value="UniProtKB-UniRule"/>
</dbReference>
<dbReference type="InterPro" id="IPR024932">
    <property type="entry name" value="ApbE"/>
</dbReference>
<dbReference type="SUPFAM" id="SSF143631">
    <property type="entry name" value="ApbE-like"/>
    <property type="match status" value="1"/>
</dbReference>
<feature type="binding site" evidence="12">
    <location>
        <position position="141"/>
    </location>
    <ligand>
        <name>Mg(2+)</name>
        <dbReference type="ChEBI" id="CHEBI:18420"/>
    </ligand>
</feature>
<proteinExistence type="inferred from homology"/>
<evidence type="ECO:0000256" key="5">
    <source>
        <dbReference type="ARBA" id="ARBA00022679"/>
    </source>
</evidence>
<feature type="binding site" evidence="12">
    <location>
        <position position="255"/>
    </location>
    <ligand>
        <name>Mg(2+)</name>
        <dbReference type="ChEBI" id="CHEBI:18420"/>
    </ligand>
</feature>
<evidence type="ECO:0000256" key="8">
    <source>
        <dbReference type="ARBA" id="ARBA00022842"/>
    </source>
</evidence>
<keyword evidence="14" id="KW-1185">Reference proteome</keyword>
<dbReference type="AlphaFoldDB" id="A0A7S6UIE1"/>
<dbReference type="PANTHER" id="PTHR30040:SF2">
    <property type="entry name" value="FAD:PROTEIN FMN TRANSFERASE"/>
    <property type="match status" value="1"/>
</dbReference>
<organism evidence="13 14">
    <name type="scientific">Novilysobacter ciconiae</name>
    <dbReference type="NCBI Taxonomy" id="2781022"/>
    <lineage>
        <taxon>Bacteria</taxon>
        <taxon>Pseudomonadati</taxon>
        <taxon>Pseudomonadota</taxon>
        <taxon>Gammaproteobacteria</taxon>
        <taxon>Lysobacterales</taxon>
        <taxon>Lysobacteraceae</taxon>
        <taxon>Novilysobacter</taxon>
    </lineage>
</organism>
<evidence type="ECO:0000256" key="11">
    <source>
        <dbReference type="PIRNR" id="PIRNR006268"/>
    </source>
</evidence>
<evidence type="ECO:0000256" key="1">
    <source>
        <dbReference type="ARBA" id="ARBA00008282"/>
    </source>
</evidence>
<dbReference type="InterPro" id="IPR003374">
    <property type="entry name" value="ApbE-like_sf"/>
</dbReference>
<keyword evidence="5 11" id="KW-0808">Transferase</keyword>
<protein>
    <recommendedName>
        <fullName evidence="3 11">FAD:protein FMN transferase</fullName>
        <ecNumber evidence="2 11">2.7.1.180</ecNumber>
    </recommendedName>
    <alternativeName>
        <fullName evidence="9 11">Flavin transferase</fullName>
    </alternativeName>
</protein>
<evidence type="ECO:0000256" key="7">
    <source>
        <dbReference type="ARBA" id="ARBA00022827"/>
    </source>
</evidence>
<sequence>MGTRYSALFFAAPGVDEPDIGQRLFAAVDTVDRQMSSWKADSDLSRLNAAPINQWITVPAELFTVLETALQVGRQSRGAFDIGVGDLVQSWGFGPARGAIDLTAIAARKAGVRRAASEILELEAPQSRVRKRAAIILDLAGIAKGFGVDQLARCLDGFGITRYLVGIDGEMRARGRKPDGRPWAVAIEKPVRGVREVTGVMELADAAIATSGDYRHWVEHDGRSYPHTMDATGQQPASNRLAAVSVVDATCMLADAWATALLALGETEGVRLARERGMEALFTLHDGDGFQEIHVG</sequence>
<dbReference type="PIRSF" id="PIRSF006268">
    <property type="entry name" value="ApbE"/>
    <property type="match status" value="1"/>
</dbReference>
<dbReference type="EMBL" id="CP063656">
    <property type="protein sequence ID" value="QOW20836.1"/>
    <property type="molecule type" value="Genomic_DNA"/>
</dbReference>
<evidence type="ECO:0000256" key="6">
    <source>
        <dbReference type="ARBA" id="ARBA00022723"/>
    </source>
</evidence>
<evidence type="ECO:0000256" key="3">
    <source>
        <dbReference type="ARBA" id="ARBA00016337"/>
    </source>
</evidence>
<comment type="cofactor">
    <cofactor evidence="12">
        <name>Mg(2+)</name>
        <dbReference type="ChEBI" id="CHEBI:18420"/>
    </cofactor>
    <cofactor evidence="12">
        <name>Mn(2+)</name>
        <dbReference type="ChEBI" id="CHEBI:29035"/>
    </cofactor>
    <text evidence="12">Magnesium. Can also use manganese.</text>
</comment>
<evidence type="ECO:0000256" key="12">
    <source>
        <dbReference type="PIRSR" id="PIRSR006268-2"/>
    </source>
</evidence>
<feature type="binding site" evidence="12">
    <location>
        <position position="259"/>
    </location>
    <ligand>
        <name>Mg(2+)</name>
        <dbReference type="ChEBI" id="CHEBI:18420"/>
    </ligand>
</feature>
<name>A0A7S6UIE1_9GAMM</name>
<dbReference type="PANTHER" id="PTHR30040">
    <property type="entry name" value="THIAMINE BIOSYNTHESIS LIPOPROTEIN APBE"/>
    <property type="match status" value="1"/>
</dbReference>
<keyword evidence="6 11" id="KW-0479">Metal-binding</keyword>
<keyword evidence="4 11" id="KW-0285">Flavoprotein</keyword>
<evidence type="ECO:0000313" key="13">
    <source>
        <dbReference type="EMBL" id="QOW20836.1"/>
    </source>
</evidence>
<keyword evidence="7 11" id="KW-0274">FAD</keyword>
<dbReference type="EC" id="2.7.1.180" evidence="2 11"/>
<dbReference type="Proteomes" id="UP000594059">
    <property type="component" value="Chromosome"/>
</dbReference>
<accession>A0A7S6UIE1</accession>
<evidence type="ECO:0000313" key="14">
    <source>
        <dbReference type="Proteomes" id="UP000594059"/>
    </source>
</evidence>
<evidence type="ECO:0000256" key="10">
    <source>
        <dbReference type="ARBA" id="ARBA00048540"/>
    </source>
</evidence>
<dbReference type="KEGG" id="lcic:INQ41_07215"/>
<reference evidence="13 14" key="1">
    <citation type="submission" date="2020-10" db="EMBL/GenBank/DDBJ databases">
        <title>complete genome sequencing of Lysobacter sp. H21R20.</title>
        <authorList>
            <person name="Bae J.-W."/>
            <person name="Lee S.-Y."/>
        </authorList>
    </citation>
    <scope>NUCLEOTIDE SEQUENCE [LARGE SCALE GENOMIC DNA]</scope>
    <source>
        <strain evidence="13 14">H21R20</strain>
    </source>
</reference>
<evidence type="ECO:0000256" key="4">
    <source>
        <dbReference type="ARBA" id="ARBA00022630"/>
    </source>
</evidence>
<evidence type="ECO:0000256" key="2">
    <source>
        <dbReference type="ARBA" id="ARBA00011955"/>
    </source>
</evidence>
<dbReference type="GO" id="GO:0016740">
    <property type="term" value="F:transferase activity"/>
    <property type="evidence" value="ECO:0007669"/>
    <property type="project" value="UniProtKB-UniRule"/>
</dbReference>
<gene>
    <name evidence="13" type="ORF">INQ41_07215</name>
</gene>
<comment type="similarity">
    <text evidence="1 11">Belongs to the ApbE family.</text>
</comment>
<dbReference type="Gene3D" id="3.10.520.10">
    <property type="entry name" value="ApbE-like domains"/>
    <property type="match status" value="1"/>
</dbReference>
<keyword evidence="8 11" id="KW-0460">Magnesium</keyword>
<dbReference type="Pfam" id="PF02424">
    <property type="entry name" value="ApbE"/>
    <property type="match status" value="1"/>
</dbReference>
<comment type="catalytic activity">
    <reaction evidence="10 11">
        <text>L-threonyl-[protein] + FAD = FMN-L-threonyl-[protein] + AMP + H(+)</text>
        <dbReference type="Rhea" id="RHEA:36847"/>
        <dbReference type="Rhea" id="RHEA-COMP:11060"/>
        <dbReference type="Rhea" id="RHEA-COMP:11061"/>
        <dbReference type="ChEBI" id="CHEBI:15378"/>
        <dbReference type="ChEBI" id="CHEBI:30013"/>
        <dbReference type="ChEBI" id="CHEBI:57692"/>
        <dbReference type="ChEBI" id="CHEBI:74257"/>
        <dbReference type="ChEBI" id="CHEBI:456215"/>
        <dbReference type="EC" id="2.7.1.180"/>
    </reaction>
</comment>
<evidence type="ECO:0000256" key="9">
    <source>
        <dbReference type="ARBA" id="ARBA00031306"/>
    </source>
</evidence>